<dbReference type="RefSeq" id="YP_010842359.1">
    <property type="nucleotide sequence ID" value="NC_079139.1"/>
</dbReference>
<evidence type="ECO:0000313" key="2">
    <source>
        <dbReference type="Proteomes" id="UP001321479"/>
    </source>
</evidence>
<protein>
    <submittedName>
        <fullName evidence="1">Uncharacterized protein</fullName>
    </submittedName>
</protein>
<evidence type="ECO:0000313" key="1">
    <source>
        <dbReference type="EMBL" id="BCS83751.1"/>
    </source>
</evidence>
<proteinExistence type="predicted"/>
<reference evidence="1 2" key="1">
    <citation type="submission" date="2021-02" db="EMBL/GenBank/DDBJ databases">
        <title>Cotonvirus japonicus, which uses Golgi apparatus of host cells for its virion factory, phylogenetically links tailed tupanvirus and icosahedral mimivirus.</title>
        <authorList>
            <person name="Takahashi H."/>
            <person name="Fukaya S."/>
            <person name="Song C."/>
            <person name="Murata K."/>
            <person name="Takemura M."/>
        </authorList>
    </citation>
    <scope>NUCLEOTIDE SEQUENCE [LARGE SCALE GENOMIC DNA]</scope>
</reference>
<accession>A0ABM7NUK5</accession>
<keyword evidence="2" id="KW-1185">Reference proteome</keyword>
<dbReference type="EMBL" id="AP024483">
    <property type="protein sequence ID" value="BCS83751.1"/>
    <property type="molecule type" value="Genomic_DNA"/>
</dbReference>
<dbReference type="Proteomes" id="UP001321479">
    <property type="component" value="Segment"/>
</dbReference>
<dbReference type="GeneID" id="80558956"/>
<organism evidence="1 2">
    <name type="scientific">Cotonvirus japonicus</name>
    <dbReference type="NCBI Taxonomy" id="2811091"/>
    <lineage>
        <taxon>Viruses</taxon>
        <taxon>Varidnaviria</taxon>
        <taxon>Bamfordvirae</taxon>
        <taxon>Nucleocytoviricota</taxon>
        <taxon>Megaviricetes</taxon>
        <taxon>Imitervirales</taxon>
        <taxon>Mimiviridae</taxon>
        <taxon>Megamimivirinae</taxon>
        <taxon>Cotonvirus</taxon>
        <taxon>Cotonvirus japonicum</taxon>
    </lineage>
</organism>
<name>A0ABM7NUK5_9VIRU</name>
<sequence>MKIIDFINFDSLGQIRPESIINHNLYDNYQTYSYDEKKYLPDKNETLLLIAKAKNSFLSYIKIKDKYIKDIYKTKNLQIFLSRDKKYYCVNFCYARNNNDEQLLDFVGIFEKKSGKFFAITFHSYSPEIPSYLCMDSNNYNIIDYFSDYDSIFEKDPLDIIVKLEDTFNKKYDEVYKQICNKIEEEEESHEESNSD</sequence>